<dbReference type="GO" id="GO:0032267">
    <property type="term" value="F:tRNA(Ile)-lysidine synthase activity"/>
    <property type="evidence" value="ECO:0007669"/>
    <property type="project" value="UniProtKB-EC"/>
</dbReference>
<feature type="domain" description="Lysidine-tRNA(Ile) synthetase C-terminal" evidence="9">
    <location>
        <begin position="364"/>
        <end position="435"/>
    </location>
</feature>
<evidence type="ECO:0000256" key="2">
    <source>
        <dbReference type="ARBA" id="ARBA00022490"/>
    </source>
</evidence>
<comment type="domain">
    <text evidence="8">The N-terminal region contains the highly conserved SGGXDS motif, predicted to be a P-loop motif involved in ATP binding.</text>
</comment>
<dbReference type="Gene3D" id="3.40.50.620">
    <property type="entry name" value="HUPs"/>
    <property type="match status" value="1"/>
</dbReference>
<comment type="caution">
    <text evidence="10">The sequence shown here is derived from an EMBL/GenBank/DDBJ whole genome shotgun (WGS) entry which is preliminary data.</text>
</comment>
<evidence type="ECO:0000256" key="6">
    <source>
        <dbReference type="ARBA" id="ARBA00022840"/>
    </source>
</evidence>
<dbReference type="Pfam" id="PF01171">
    <property type="entry name" value="ATP_bind_3"/>
    <property type="match status" value="1"/>
</dbReference>
<evidence type="ECO:0000256" key="7">
    <source>
        <dbReference type="ARBA" id="ARBA00048539"/>
    </source>
</evidence>
<evidence type="ECO:0000256" key="4">
    <source>
        <dbReference type="ARBA" id="ARBA00022694"/>
    </source>
</evidence>
<accession>A0ABV8APP7</accession>
<dbReference type="PANTHER" id="PTHR43033:SF1">
    <property type="entry name" value="TRNA(ILE)-LYSIDINE SYNTHASE-RELATED"/>
    <property type="match status" value="1"/>
</dbReference>
<dbReference type="Pfam" id="PF11734">
    <property type="entry name" value="TilS_C"/>
    <property type="match status" value="1"/>
</dbReference>
<organism evidence="10 11">
    <name type="scientific">Algoriphagus namhaensis</name>
    <dbReference type="NCBI Taxonomy" id="915353"/>
    <lineage>
        <taxon>Bacteria</taxon>
        <taxon>Pseudomonadati</taxon>
        <taxon>Bacteroidota</taxon>
        <taxon>Cytophagia</taxon>
        <taxon>Cytophagales</taxon>
        <taxon>Cyclobacteriaceae</taxon>
        <taxon>Algoriphagus</taxon>
    </lineage>
</organism>
<reference evidence="11" key="1">
    <citation type="journal article" date="2019" name="Int. J. Syst. Evol. Microbiol.">
        <title>The Global Catalogue of Microorganisms (GCM) 10K type strain sequencing project: providing services to taxonomists for standard genome sequencing and annotation.</title>
        <authorList>
            <consortium name="The Broad Institute Genomics Platform"/>
            <consortium name="The Broad Institute Genome Sequencing Center for Infectious Disease"/>
            <person name="Wu L."/>
            <person name="Ma J."/>
        </authorList>
    </citation>
    <scope>NUCLEOTIDE SEQUENCE [LARGE SCALE GENOMIC DNA]</scope>
    <source>
        <strain evidence="11">CCUG 60523</strain>
    </source>
</reference>
<dbReference type="NCBIfam" id="TIGR02432">
    <property type="entry name" value="lysidine_TilS_N"/>
    <property type="match status" value="1"/>
</dbReference>
<dbReference type="PANTHER" id="PTHR43033">
    <property type="entry name" value="TRNA(ILE)-LYSIDINE SYNTHASE-RELATED"/>
    <property type="match status" value="1"/>
</dbReference>
<evidence type="ECO:0000256" key="8">
    <source>
        <dbReference type="HAMAP-Rule" id="MF_01161"/>
    </source>
</evidence>
<dbReference type="SUPFAM" id="SSF56037">
    <property type="entry name" value="PheT/TilS domain"/>
    <property type="match status" value="1"/>
</dbReference>
<keyword evidence="2 8" id="KW-0963">Cytoplasm</keyword>
<dbReference type="EMBL" id="JBHRZS010000006">
    <property type="protein sequence ID" value="MFC3879294.1"/>
    <property type="molecule type" value="Genomic_DNA"/>
</dbReference>
<evidence type="ECO:0000313" key="10">
    <source>
        <dbReference type="EMBL" id="MFC3879294.1"/>
    </source>
</evidence>
<dbReference type="InterPro" id="IPR012795">
    <property type="entry name" value="tRNA_Ile_lys_synt_N"/>
</dbReference>
<protein>
    <recommendedName>
        <fullName evidence="8">tRNA(Ile)-lysidine synthase</fullName>
        <ecNumber evidence="8">6.3.4.19</ecNumber>
    </recommendedName>
    <alternativeName>
        <fullName evidence="8">tRNA(Ile)-2-lysyl-cytidine synthase</fullName>
    </alternativeName>
    <alternativeName>
        <fullName evidence="8">tRNA(Ile)-lysidine synthetase</fullName>
    </alternativeName>
</protein>
<dbReference type="InterPro" id="IPR011063">
    <property type="entry name" value="TilS/TtcA_N"/>
</dbReference>
<proteinExistence type="inferred from homology"/>
<comment type="subcellular location">
    <subcellularLocation>
        <location evidence="1 8">Cytoplasm</location>
    </subcellularLocation>
</comment>
<keyword evidence="4 8" id="KW-0819">tRNA processing</keyword>
<dbReference type="InterPro" id="IPR014729">
    <property type="entry name" value="Rossmann-like_a/b/a_fold"/>
</dbReference>
<keyword evidence="3 8" id="KW-0436">Ligase</keyword>
<evidence type="ECO:0000256" key="3">
    <source>
        <dbReference type="ARBA" id="ARBA00022598"/>
    </source>
</evidence>
<dbReference type="CDD" id="cd01992">
    <property type="entry name" value="TilS_N"/>
    <property type="match status" value="1"/>
</dbReference>
<dbReference type="InterPro" id="IPR012796">
    <property type="entry name" value="Lysidine-tRNA-synth_C"/>
</dbReference>
<evidence type="ECO:0000256" key="5">
    <source>
        <dbReference type="ARBA" id="ARBA00022741"/>
    </source>
</evidence>
<evidence type="ECO:0000256" key="1">
    <source>
        <dbReference type="ARBA" id="ARBA00004496"/>
    </source>
</evidence>
<evidence type="ECO:0000313" key="11">
    <source>
        <dbReference type="Proteomes" id="UP001595805"/>
    </source>
</evidence>
<dbReference type="Proteomes" id="UP001595805">
    <property type="component" value="Unassembled WGS sequence"/>
</dbReference>
<comment type="function">
    <text evidence="8">Ligates lysine onto the cytidine present at position 34 of the AUA codon-specific tRNA(Ile) that contains the anticodon CAU, in an ATP-dependent manner. Cytidine is converted to lysidine, thus changing the amino acid specificity of the tRNA from methionine to isoleucine.</text>
</comment>
<name>A0ABV8APP7_9BACT</name>
<comment type="catalytic activity">
    <reaction evidence="7 8">
        <text>cytidine(34) in tRNA(Ile2) + L-lysine + ATP = lysidine(34) in tRNA(Ile2) + AMP + diphosphate + H(+)</text>
        <dbReference type="Rhea" id="RHEA:43744"/>
        <dbReference type="Rhea" id="RHEA-COMP:10625"/>
        <dbReference type="Rhea" id="RHEA-COMP:10670"/>
        <dbReference type="ChEBI" id="CHEBI:15378"/>
        <dbReference type="ChEBI" id="CHEBI:30616"/>
        <dbReference type="ChEBI" id="CHEBI:32551"/>
        <dbReference type="ChEBI" id="CHEBI:33019"/>
        <dbReference type="ChEBI" id="CHEBI:82748"/>
        <dbReference type="ChEBI" id="CHEBI:83665"/>
        <dbReference type="ChEBI" id="CHEBI:456215"/>
        <dbReference type="EC" id="6.3.4.19"/>
    </reaction>
</comment>
<dbReference type="InterPro" id="IPR012094">
    <property type="entry name" value="tRNA_Ile_lys_synt"/>
</dbReference>
<feature type="binding site" evidence="8">
    <location>
        <begin position="26"/>
        <end position="31"/>
    </location>
    <ligand>
        <name>ATP</name>
        <dbReference type="ChEBI" id="CHEBI:30616"/>
    </ligand>
</feature>
<comment type="similarity">
    <text evidence="8">Belongs to the tRNA(Ile)-lysidine synthase family.</text>
</comment>
<gene>
    <name evidence="8 10" type="primary">tilS</name>
    <name evidence="10" type="ORF">ACFOSV_03860</name>
</gene>
<dbReference type="SUPFAM" id="SSF52402">
    <property type="entry name" value="Adenine nucleotide alpha hydrolases-like"/>
    <property type="match status" value="1"/>
</dbReference>
<dbReference type="SMART" id="SM00977">
    <property type="entry name" value="TilS_C"/>
    <property type="match status" value="1"/>
</dbReference>
<dbReference type="EC" id="6.3.4.19" evidence="8"/>
<sequence length="439" mass="50333">MIEAFIRHIQEKSLIDPDKRYLLACSGGLDSMCLAHLLEKSGVSFDIAHVNFQLRGTESDQDELFVQDFAARKSIPFHLKKAQTKDYVESHKVSMQEAARDLRYAFFEQILAQQNLAAVLVAHHQDDQIETIFLNLLRGTGIEGISGMSDQRGQIIRPLLPFSREEIEGFARSEGLSWREDSSNEKTDYLRNKLRHQMLPNLMDMKEDSRQNLLASFDRIRDTGRAFASLFEEWTSRYSKEMDGIFSLEIQALKQYSGSQSLLFYWLRQFGFNSDQSKNIHHAAILGNSGKIFESREYLANVDREDILVCKKEMEFTPLELGISDIELNLGNESYSIIHSQPGDFIDKNSSNAMLDFDLLSFPLEIRTWQLGDRFNPLGMSQEKKVSDFLIDLKIPFIKKAPVKVVLSAGKIAWIIGHRIADWAKTTAGTRKIFYLKKN</sequence>
<dbReference type="HAMAP" id="MF_01161">
    <property type="entry name" value="tRNA_Ile_lys_synt"/>
    <property type="match status" value="1"/>
</dbReference>
<keyword evidence="5 8" id="KW-0547">Nucleotide-binding</keyword>
<keyword evidence="6 8" id="KW-0067">ATP-binding</keyword>
<evidence type="ECO:0000259" key="9">
    <source>
        <dbReference type="SMART" id="SM00977"/>
    </source>
</evidence>
<dbReference type="RefSeq" id="WP_377903590.1">
    <property type="nucleotide sequence ID" value="NZ_JBHRZS010000006.1"/>
</dbReference>
<dbReference type="NCBIfam" id="TIGR02433">
    <property type="entry name" value="lysidine_TilS_C"/>
    <property type="match status" value="1"/>
</dbReference>
<keyword evidence="11" id="KW-1185">Reference proteome</keyword>